<evidence type="ECO:0000313" key="2">
    <source>
        <dbReference type="EMBL" id="EIJ29666.1"/>
    </source>
</evidence>
<dbReference type="Proteomes" id="UP000003778">
    <property type="component" value="Unassembled WGS sequence"/>
</dbReference>
<dbReference type="RefSeq" id="WP_005699823.1">
    <property type="nucleotide sequence ID" value="NZ_AJTC01000031.1"/>
</dbReference>
<dbReference type="EMBL" id="AJTC01000031">
    <property type="protein sequence ID" value="EIJ29666.1"/>
    <property type="molecule type" value="Genomic_DNA"/>
</dbReference>
<comment type="caution">
    <text evidence="2">The sequence shown here is derived from an EMBL/GenBank/DDBJ whole genome shotgun (WGS) entry which is preliminary data.</text>
</comment>
<reference evidence="2 3" key="1">
    <citation type="submission" date="2012-04" db="EMBL/GenBank/DDBJ databases">
        <authorList>
            <person name="Durkin A.S."/>
            <person name="McCorrison J."/>
            <person name="Torralba M."/>
            <person name="Gillis M."/>
            <person name="Methe B."/>
            <person name="Sutton G."/>
            <person name="Nelson K.E."/>
        </authorList>
    </citation>
    <scope>NUCLEOTIDE SEQUENCE [LARGE SCALE GENOMIC DNA]</scope>
    <source>
        <strain evidence="2 3">HK2019</strain>
    </source>
</reference>
<evidence type="ECO:0000259" key="1">
    <source>
        <dbReference type="Pfam" id="PF12728"/>
    </source>
</evidence>
<proteinExistence type="predicted"/>
<dbReference type="SUPFAM" id="SSF46955">
    <property type="entry name" value="Putative DNA-binding domain"/>
    <property type="match status" value="1"/>
</dbReference>
<keyword evidence="3" id="KW-1185">Reference proteome</keyword>
<organism evidence="2 3">
    <name type="scientific">Haemophilus parainfluenzae HK2019</name>
    <dbReference type="NCBI Taxonomy" id="1095746"/>
    <lineage>
        <taxon>Bacteria</taxon>
        <taxon>Pseudomonadati</taxon>
        <taxon>Pseudomonadota</taxon>
        <taxon>Gammaproteobacteria</taxon>
        <taxon>Pasteurellales</taxon>
        <taxon>Pasteurellaceae</taxon>
        <taxon>Haemophilus</taxon>
    </lineage>
</organism>
<dbReference type="InterPro" id="IPR041657">
    <property type="entry name" value="HTH_17"/>
</dbReference>
<dbReference type="Pfam" id="PF12728">
    <property type="entry name" value="HTH_17"/>
    <property type="match status" value="1"/>
</dbReference>
<accession>A0ABN0EUH3</accession>
<dbReference type="Gene3D" id="1.10.238.160">
    <property type="match status" value="1"/>
</dbReference>
<evidence type="ECO:0000313" key="3">
    <source>
        <dbReference type="Proteomes" id="UP000003778"/>
    </source>
</evidence>
<sequence length="72" mass="8473">MEKNTYAEVRYYSTATICKMLDVSRAWLWDQVNAGHFPKPIKFGRLARYKAEDVERFLANQEQVTEINLMGE</sequence>
<feature type="domain" description="Helix-turn-helix" evidence="1">
    <location>
        <begin position="11"/>
        <end position="61"/>
    </location>
</feature>
<gene>
    <name evidence="2" type="ORF">HMPREF1119_0718</name>
</gene>
<protein>
    <submittedName>
        <fullName evidence="2">Transcriptional regulator, AlpA family</fullName>
    </submittedName>
</protein>
<dbReference type="InterPro" id="IPR009061">
    <property type="entry name" value="DNA-bd_dom_put_sf"/>
</dbReference>
<name>A0ABN0EUH3_HAEPA</name>